<keyword evidence="10" id="KW-1185">Reference proteome</keyword>
<evidence type="ECO:0000256" key="7">
    <source>
        <dbReference type="ARBA" id="ARBA00048348"/>
    </source>
</evidence>
<dbReference type="InterPro" id="IPR015892">
    <property type="entry name" value="Carbonic_anhydrase_CS"/>
</dbReference>
<dbReference type="PROSITE" id="PS00704">
    <property type="entry name" value="PROK_CO2_ANHYDRASE_1"/>
    <property type="match status" value="1"/>
</dbReference>
<dbReference type="PANTHER" id="PTHR11002:SF79">
    <property type="entry name" value="CARBONIC ANHYDRASE 2"/>
    <property type="match status" value="1"/>
</dbReference>
<evidence type="ECO:0000256" key="6">
    <source>
        <dbReference type="ARBA" id="ARBA00024993"/>
    </source>
</evidence>
<comment type="cofactor">
    <cofactor evidence="8">
        <name>Zn(2+)</name>
        <dbReference type="ChEBI" id="CHEBI:29105"/>
    </cofactor>
    <text evidence="8">Binds 1 zinc ion per subunit.</text>
</comment>
<feature type="binding site" evidence="8">
    <location>
        <position position="95"/>
    </location>
    <ligand>
        <name>Zn(2+)</name>
        <dbReference type="ChEBI" id="CHEBI:29105"/>
    </ligand>
</feature>
<evidence type="ECO:0000313" key="9">
    <source>
        <dbReference type="EMBL" id="QCI67260.1"/>
    </source>
</evidence>
<dbReference type="InterPro" id="IPR019546">
    <property type="entry name" value="TAT_signal_bac_arc"/>
</dbReference>
<dbReference type="OrthoDB" id="9797527at2"/>
<dbReference type="NCBIfam" id="TIGR01409">
    <property type="entry name" value="TAT_signal_seq"/>
    <property type="match status" value="1"/>
</dbReference>
<dbReference type="SUPFAM" id="SSF53056">
    <property type="entry name" value="beta-carbonic anhydrase, cab"/>
    <property type="match status" value="1"/>
</dbReference>
<dbReference type="EC" id="4.2.1.1" evidence="2"/>
<keyword evidence="3 8" id="KW-0479">Metal-binding</keyword>
<keyword evidence="5" id="KW-0456">Lyase</keyword>
<feature type="binding site" evidence="8">
    <location>
        <position position="151"/>
    </location>
    <ligand>
        <name>Zn(2+)</name>
        <dbReference type="ChEBI" id="CHEBI:29105"/>
    </ligand>
</feature>
<dbReference type="InterPro" id="IPR006311">
    <property type="entry name" value="TAT_signal"/>
</dbReference>
<dbReference type="KEGG" id="pstg:E8M01_25330"/>
<feature type="binding site" evidence="8">
    <location>
        <position position="148"/>
    </location>
    <ligand>
        <name>Zn(2+)</name>
        <dbReference type="ChEBI" id="CHEBI:29105"/>
    </ligand>
</feature>
<dbReference type="PANTHER" id="PTHR11002">
    <property type="entry name" value="CARBONIC ANHYDRASE"/>
    <property type="match status" value="1"/>
</dbReference>
<dbReference type="Pfam" id="PF00484">
    <property type="entry name" value="Pro_CA"/>
    <property type="match status" value="1"/>
</dbReference>
<dbReference type="PROSITE" id="PS51318">
    <property type="entry name" value="TAT"/>
    <property type="match status" value="1"/>
</dbReference>
<comment type="catalytic activity">
    <reaction evidence="7">
        <text>hydrogencarbonate + H(+) = CO2 + H2O</text>
        <dbReference type="Rhea" id="RHEA:10748"/>
        <dbReference type="ChEBI" id="CHEBI:15377"/>
        <dbReference type="ChEBI" id="CHEBI:15378"/>
        <dbReference type="ChEBI" id="CHEBI:16526"/>
        <dbReference type="ChEBI" id="CHEBI:17544"/>
        <dbReference type="EC" id="4.2.1.1"/>
    </reaction>
</comment>
<dbReference type="CDD" id="cd03378">
    <property type="entry name" value="beta_CA_cladeC"/>
    <property type="match status" value="1"/>
</dbReference>
<dbReference type="FunFam" id="3.40.1050.10:FF:000006">
    <property type="entry name" value="Carbonic anhydrase"/>
    <property type="match status" value="1"/>
</dbReference>
<dbReference type="GO" id="GO:0008270">
    <property type="term" value="F:zinc ion binding"/>
    <property type="evidence" value="ECO:0007669"/>
    <property type="project" value="InterPro"/>
</dbReference>
<dbReference type="Gene3D" id="3.40.1050.10">
    <property type="entry name" value="Carbonic anhydrase"/>
    <property type="match status" value="1"/>
</dbReference>
<comment type="function">
    <text evidence="6">Catalyzes the reversible hydration of carbon dioxide to form bicarbonate.</text>
</comment>
<keyword evidence="4 8" id="KW-0862">Zinc</keyword>
<dbReference type="RefSeq" id="WP_136962693.1">
    <property type="nucleotide sequence ID" value="NZ_CP039690.1"/>
</dbReference>
<protein>
    <recommendedName>
        <fullName evidence="2">carbonic anhydrase</fullName>
        <ecNumber evidence="2">4.2.1.1</ecNumber>
    </recommendedName>
</protein>
<sequence>MCESCGSPAFGRFSRRSLLKASCGLALAGGMAVTGLAPASAQSPPQNAISAEAALKRIMEGNARYAANTPNERDFSARRAALAQSQHPIASIVSCADSRIAPELAFDQGPGDLFVVRVAGNFVNEDGLASLEFGSEVLGAPVILVLGHSGCGAVSATIDVVRNNTTLPGHLPALINAIRPAVDAAKTDNPADLMAAATIANVRLNVEKLKVAAPILSARVAGKRLQVVGGVYDLSTGKVTLI</sequence>
<evidence type="ECO:0000256" key="8">
    <source>
        <dbReference type="PIRSR" id="PIRSR601765-1"/>
    </source>
</evidence>
<gene>
    <name evidence="9" type="ORF">E8M01_25330</name>
</gene>
<evidence type="ECO:0000256" key="4">
    <source>
        <dbReference type="ARBA" id="ARBA00022833"/>
    </source>
</evidence>
<comment type="similarity">
    <text evidence="1">Belongs to the beta-class carbonic anhydrase family.</text>
</comment>
<proteinExistence type="inferred from homology"/>
<dbReference type="GO" id="GO:0004089">
    <property type="term" value="F:carbonate dehydratase activity"/>
    <property type="evidence" value="ECO:0007669"/>
    <property type="project" value="UniProtKB-EC"/>
</dbReference>
<evidence type="ECO:0000256" key="5">
    <source>
        <dbReference type="ARBA" id="ARBA00023239"/>
    </source>
</evidence>
<dbReference type="Proteomes" id="UP000298781">
    <property type="component" value="Chromosome"/>
</dbReference>
<evidence type="ECO:0000256" key="1">
    <source>
        <dbReference type="ARBA" id="ARBA00006217"/>
    </source>
</evidence>
<evidence type="ECO:0000256" key="3">
    <source>
        <dbReference type="ARBA" id="ARBA00022723"/>
    </source>
</evidence>
<evidence type="ECO:0000313" key="10">
    <source>
        <dbReference type="Proteomes" id="UP000298781"/>
    </source>
</evidence>
<dbReference type="SMART" id="SM00947">
    <property type="entry name" value="Pro_CA"/>
    <property type="match status" value="1"/>
</dbReference>
<dbReference type="GO" id="GO:0015976">
    <property type="term" value="P:carbon utilization"/>
    <property type="evidence" value="ECO:0007669"/>
    <property type="project" value="InterPro"/>
</dbReference>
<name>A0A4D7B9M4_9HYPH</name>
<feature type="binding site" evidence="8">
    <location>
        <position position="97"/>
    </location>
    <ligand>
        <name>Zn(2+)</name>
        <dbReference type="ChEBI" id="CHEBI:29105"/>
    </ligand>
</feature>
<reference evidence="9 10" key="1">
    <citation type="submission" date="2019-04" db="EMBL/GenBank/DDBJ databases">
        <title>Phreatobacter aquaticus sp. nov.</title>
        <authorList>
            <person name="Choi A."/>
        </authorList>
    </citation>
    <scope>NUCLEOTIDE SEQUENCE [LARGE SCALE GENOMIC DNA]</scope>
    <source>
        <strain evidence="9 10">KCTC 52518</strain>
    </source>
</reference>
<evidence type="ECO:0000256" key="2">
    <source>
        <dbReference type="ARBA" id="ARBA00012925"/>
    </source>
</evidence>
<organism evidence="9 10">
    <name type="scientific">Phreatobacter stygius</name>
    <dbReference type="NCBI Taxonomy" id="1940610"/>
    <lineage>
        <taxon>Bacteria</taxon>
        <taxon>Pseudomonadati</taxon>
        <taxon>Pseudomonadota</taxon>
        <taxon>Alphaproteobacteria</taxon>
        <taxon>Hyphomicrobiales</taxon>
        <taxon>Phreatobacteraceae</taxon>
        <taxon>Phreatobacter</taxon>
    </lineage>
</organism>
<dbReference type="InterPro" id="IPR001765">
    <property type="entry name" value="Carbonic_anhydrase"/>
</dbReference>
<dbReference type="InterPro" id="IPR036874">
    <property type="entry name" value="Carbonic_anhydrase_sf"/>
</dbReference>
<accession>A0A4D7B9M4</accession>
<dbReference type="AlphaFoldDB" id="A0A4D7B9M4"/>
<dbReference type="EMBL" id="CP039690">
    <property type="protein sequence ID" value="QCI67260.1"/>
    <property type="molecule type" value="Genomic_DNA"/>
</dbReference>